<dbReference type="InterPro" id="IPR050259">
    <property type="entry name" value="SDR"/>
</dbReference>
<dbReference type="Proteomes" id="UP000230821">
    <property type="component" value="Unassembled WGS sequence"/>
</dbReference>
<evidence type="ECO:0000313" key="4">
    <source>
        <dbReference type="EMBL" id="PIE36552.1"/>
    </source>
</evidence>
<evidence type="ECO:0000256" key="2">
    <source>
        <dbReference type="ARBA" id="ARBA00023002"/>
    </source>
</evidence>
<evidence type="ECO:0000259" key="3">
    <source>
        <dbReference type="SMART" id="SM00822"/>
    </source>
</evidence>
<reference evidence="4 5" key="1">
    <citation type="submission" date="2017-10" db="EMBL/GenBank/DDBJ databases">
        <title>Novel microbial diversity and functional potential in the marine mammal oral microbiome.</title>
        <authorList>
            <person name="Dudek N.K."/>
            <person name="Sun C.L."/>
            <person name="Burstein D."/>
            <person name="Kantor R.S."/>
            <person name="Aliaga Goltsman D.S."/>
            <person name="Bik E.M."/>
            <person name="Thomas B.C."/>
            <person name="Banfield J.F."/>
            <person name="Relman D.A."/>
        </authorList>
    </citation>
    <scope>NUCLEOTIDE SEQUENCE [LARGE SCALE GENOMIC DNA]</scope>
    <source>
        <strain evidence="4">DOLJORAL78_47_16</strain>
    </source>
</reference>
<dbReference type="PANTHER" id="PTHR42879:SF2">
    <property type="entry name" value="3-OXOACYL-[ACYL-CARRIER-PROTEIN] REDUCTASE FABG"/>
    <property type="match status" value="1"/>
</dbReference>
<dbReference type="Pfam" id="PF13561">
    <property type="entry name" value="adh_short_C2"/>
    <property type="match status" value="1"/>
</dbReference>
<keyword evidence="2" id="KW-0560">Oxidoreductase</keyword>
<accession>A0A2G6KNC2</accession>
<dbReference type="PRINTS" id="PR00080">
    <property type="entry name" value="SDRFAMILY"/>
</dbReference>
<dbReference type="PRINTS" id="PR00081">
    <property type="entry name" value="GDHRDH"/>
</dbReference>
<dbReference type="InterPro" id="IPR036291">
    <property type="entry name" value="NAD(P)-bd_dom_sf"/>
</dbReference>
<organism evidence="4 5">
    <name type="scientific">candidate division KSB3 bacterium</name>
    <dbReference type="NCBI Taxonomy" id="2044937"/>
    <lineage>
        <taxon>Bacteria</taxon>
        <taxon>candidate division KSB3</taxon>
    </lineage>
</organism>
<name>A0A2G6KNC2_9BACT</name>
<dbReference type="Gene3D" id="3.40.50.720">
    <property type="entry name" value="NAD(P)-binding Rossmann-like Domain"/>
    <property type="match status" value="1"/>
</dbReference>
<evidence type="ECO:0000313" key="5">
    <source>
        <dbReference type="Proteomes" id="UP000230821"/>
    </source>
</evidence>
<dbReference type="InterPro" id="IPR020904">
    <property type="entry name" value="Sc_DH/Rdtase_CS"/>
</dbReference>
<dbReference type="SMART" id="SM00822">
    <property type="entry name" value="PKS_KR"/>
    <property type="match status" value="1"/>
</dbReference>
<dbReference type="GO" id="GO:0032787">
    <property type="term" value="P:monocarboxylic acid metabolic process"/>
    <property type="evidence" value="ECO:0007669"/>
    <property type="project" value="UniProtKB-ARBA"/>
</dbReference>
<feature type="domain" description="Ketoreductase" evidence="3">
    <location>
        <begin position="5"/>
        <end position="182"/>
    </location>
</feature>
<gene>
    <name evidence="4" type="ORF">CSA56_00090</name>
</gene>
<protein>
    <submittedName>
        <fullName evidence="4">3-oxoacyl-ACP reductase</fullName>
    </submittedName>
</protein>
<dbReference type="InterPro" id="IPR002347">
    <property type="entry name" value="SDR_fam"/>
</dbReference>
<dbReference type="FunFam" id="3.40.50.720:FF:000173">
    <property type="entry name" value="3-oxoacyl-[acyl-carrier protein] reductase"/>
    <property type="match status" value="1"/>
</dbReference>
<dbReference type="AlphaFoldDB" id="A0A2G6KNC2"/>
<dbReference type="PANTHER" id="PTHR42879">
    <property type="entry name" value="3-OXOACYL-(ACYL-CARRIER-PROTEIN) REDUCTASE"/>
    <property type="match status" value="1"/>
</dbReference>
<proteinExistence type="inferred from homology"/>
<evidence type="ECO:0000256" key="1">
    <source>
        <dbReference type="ARBA" id="ARBA00006484"/>
    </source>
</evidence>
<dbReference type="InterPro" id="IPR057326">
    <property type="entry name" value="KR_dom"/>
</dbReference>
<comment type="caution">
    <text evidence="4">The sequence shown here is derived from an EMBL/GenBank/DDBJ whole genome shotgun (WGS) entry which is preliminary data.</text>
</comment>
<dbReference type="GO" id="GO:0016491">
    <property type="term" value="F:oxidoreductase activity"/>
    <property type="evidence" value="ECO:0007669"/>
    <property type="project" value="UniProtKB-KW"/>
</dbReference>
<dbReference type="EMBL" id="PDSK01000004">
    <property type="protein sequence ID" value="PIE36552.1"/>
    <property type="molecule type" value="Genomic_DNA"/>
</dbReference>
<dbReference type="SUPFAM" id="SSF51735">
    <property type="entry name" value="NAD(P)-binding Rossmann-fold domains"/>
    <property type="match status" value="1"/>
</dbReference>
<dbReference type="PROSITE" id="PS00061">
    <property type="entry name" value="ADH_SHORT"/>
    <property type="match status" value="1"/>
</dbReference>
<comment type="similarity">
    <text evidence="1">Belongs to the short-chain dehydrogenases/reductases (SDR) family.</text>
</comment>
<dbReference type="NCBIfam" id="NF009466">
    <property type="entry name" value="PRK12826.1-2"/>
    <property type="match status" value="1"/>
</dbReference>
<sequence>MSTPKIALVTGAAGVLGKAIAKSLAEEGMRIVVADIAQEPLNAVSQELPGDTYPIAFDISDPKQVDAAMEKVMKEVGEIDVLVNSAGILSNNKAETTTPEEWQRVMQVNLNGAFYLSRAVLPAMKKKRWGRIVNITSLASKTGGITAGTAYSTSKGAMNSLTFSLAAETAPYGITANGIAPAYIKTPMVTEQLTEEQRQELLKKIPVGRFCEAEECAHTVKFLVSPLAGFITGEIIDQNGGLMFD</sequence>